<comment type="caution">
    <text evidence="1">The sequence shown here is derived from an EMBL/GenBank/DDBJ whole genome shotgun (WGS) entry which is preliminary data.</text>
</comment>
<evidence type="ECO:0000313" key="1">
    <source>
        <dbReference type="EMBL" id="KAG2311654.1"/>
    </source>
</evidence>
<proteinExistence type="predicted"/>
<keyword evidence="2" id="KW-1185">Reference proteome</keyword>
<reference evidence="1 2" key="1">
    <citation type="submission" date="2020-02" db="EMBL/GenBank/DDBJ databases">
        <authorList>
            <person name="Ma Q."/>
            <person name="Huang Y."/>
            <person name="Song X."/>
            <person name="Pei D."/>
        </authorList>
    </citation>
    <scope>NUCLEOTIDE SEQUENCE [LARGE SCALE GENOMIC DNA]</scope>
    <source>
        <strain evidence="1">Sxm20200214</strain>
        <tissue evidence="1">Leaf</tissue>
    </source>
</reference>
<name>A0A8X7VHS4_BRACI</name>
<gene>
    <name evidence="1" type="ORF">Bca52824_023211</name>
</gene>
<dbReference type="Proteomes" id="UP000886595">
    <property type="component" value="Unassembled WGS sequence"/>
</dbReference>
<dbReference type="EMBL" id="JAAMPC010000005">
    <property type="protein sequence ID" value="KAG2311654.1"/>
    <property type="molecule type" value="Genomic_DNA"/>
</dbReference>
<evidence type="ECO:0000313" key="2">
    <source>
        <dbReference type="Proteomes" id="UP000886595"/>
    </source>
</evidence>
<sequence length="62" mass="6796">MAILDETATALLDETATALSVGFGEEGKRRPLNRWFSSKRRPTISLSIIGSMRRRTTVTASA</sequence>
<organism evidence="1 2">
    <name type="scientific">Brassica carinata</name>
    <name type="common">Ethiopian mustard</name>
    <name type="synonym">Abyssinian cabbage</name>
    <dbReference type="NCBI Taxonomy" id="52824"/>
    <lineage>
        <taxon>Eukaryota</taxon>
        <taxon>Viridiplantae</taxon>
        <taxon>Streptophyta</taxon>
        <taxon>Embryophyta</taxon>
        <taxon>Tracheophyta</taxon>
        <taxon>Spermatophyta</taxon>
        <taxon>Magnoliopsida</taxon>
        <taxon>eudicotyledons</taxon>
        <taxon>Gunneridae</taxon>
        <taxon>Pentapetalae</taxon>
        <taxon>rosids</taxon>
        <taxon>malvids</taxon>
        <taxon>Brassicales</taxon>
        <taxon>Brassicaceae</taxon>
        <taxon>Brassiceae</taxon>
        <taxon>Brassica</taxon>
    </lineage>
</organism>
<accession>A0A8X7VHS4</accession>
<dbReference type="AlphaFoldDB" id="A0A8X7VHS4"/>
<protein>
    <submittedName>
        <fullName evidence="1">Uncharacterized protein</fullName>
    </submittedName>
</protein>